<dbReference type="HOGENOM" id="CLU_010679_0_0_1"/>
<dbReference type="AlphaFoldDB" id="C5XHJ4"/>
<dbReference type="EMBL" id="CM000762">
    <property type="protein sequence ID" value="EES01326.2"/>
    <property type="molecule type" value="Genomic_DNA"/>
</dbReference>
<sequence>MLLAGPRRPFTGSGKHGNCWGAGEARWARGARPCVSSVVVAGFDERERTEHRREQWGKRKGAESNGCQLFALLFFFSFSRACSCSGVRSSARAHTQTQQACLPWFNE</sequence>
<gene>
    <name evidence="1" type="ORF">SORBI_3003G268500</name>
</gene>
<keyword evidence="2" id="KW-1185">Reference proteome</keyword>
<protein>
    <submittedName>
        <fullName evidence="1">Uncharacterized protein</fullName>
    </submittedName>
</protein>
<evidence type="ECO:0000313" key="1">
    <source>
        <dbReference type="EMBL" id="EES01326.2"/>
    </source>
</evidence>
<reference evidence="1 2" key="1">
    <citation type="journal article" date="2009" name="Nature">
        <title>The Sorghum bicolor genome and the diversification of grasses.</title>
        <authorList>
            <person name="Paterson A.H."/>
            <person name="Bowers J.E."/>
            <person name="Bruggmann R."/>
            <person name="Dubchak I."/>
            <person name="Grimwood J."/>
            <person name="Gundlach H."/>
            <person name="Haberer G."/>
            <person name="Hellsten U."/>
            <person name="Mitros T."/>
            <person name="Poliakov A."/>
            <person name="Schmutz J."/>
            <person name="Spannagl M."/>
            <person name="Tang H."/>
            <person name="Wang X."/>
            <person name="Wicker T."/>
            <person name="Bharti A.K."/>
            <person name="Chapman J."/>
            <person name="Feltus F.A."/>
            <person name="Gowik U."/>
            <person name="Grigoriev I.V."/>
            <person name="Lyons E."/>
            <person name="Maher C.A."/>
            <person name="Martis M."/>
            <person name="Narechania A."/>
            <person name="Otillar R.P."/>
            <person name="Penning B.W."/>
            <person name="Salamov A.A."/>
            <person name="Wang Y."/>
            <person name="Zhang L."/>
            <person name="Carpita N.C."/>
            <person name="Freeling M."/>
            <person name="Gingle A.R."/>
            <person name="Hash C.T."/>
            <person name="Keller B."/>
            <person name="Klein P."/>
            <person name="Kresovich S."/>
            <person name="McCann M.C."/>
            <person name="Ming R."/>
            <person name="Peterson D.G."/>
            <person name="Mehboob-ur-Rahman"/>
            <person name="Ware D."/>
            <person name="Westhoff P."/>
            <person name="Mayer K.F."/>
            <person name="Messing J."/>
            <person name="Rokhsar D.S."/>
        </authorList>
    </citation>
    <scope>NUCLEOTIDE SEQUENCE [LARGE SCALE GENOMIC DNA]</scope>
    <source>
        <strain evidence="2">cv. BTx623</strain>
    </source>
</reference>
<evidence type="ECO:0000313" key="2">
    <source>
        <dbReference type="Proteomes" id="UP000000768"/>
    </source>
</evidence>
<proteinExistence type="predicted"/>
<dbReference type="Proteomes" id="UP000000768">
    <property type="component" value="Chromosome 3"/>
</dbReference>
<reference evidence="2" key="2">
    <citation type="journal article" date="2018" name="Plant J.">
        <title>The Sorghum bicolor reference genome: improved assembly, gene annotations, a transcriptome atlas, and signatures of genome organization.</title>
        <authorList>
            <person name="McCormick R.F."/>
            <person name="Truong S.K."/>
            <person name="Sreedasyam A."/>
            <person name="Jenkins J."/>
            <person name="Shu S."/>
            <person name="Sims D."/>
            <person name="Kennedy M."/>
            <person name="Amirebrahimi M."/>
            <person name="Weers B.D."/>
            <person name="McKinley B."/>
            <person name="Mattison A."/>
            <person name="Morishige D.T."/>
            <person name="Grimwood J."/>
            <person name="Schmutz J."/>
            <person name="Mullet J.E."/>
        </authorList>
    </citation>
    <scope>NUCLEOTIDE SEQUENCE [LARGE SCALE GENOMIC DNA]</scope>
    <source>
        <strain evidence="2">cv. BTx623</strain>
    </source>
</reference>
<dbReference type="Gramene" id="EES01326">
    <property type="protein sequence ID" value="EES01326"/>
    <property type="gene ID" value="SORBI_3003G268500"/>
</dbReference>
<dbReference type="InParanoid" id="C5XHJ4"/>
<name>C5XHJ4_SORBI</name>
<accession>C5XHJ4</accession>
<organism evidence="1 2">
    <name type="scientific">Sorghum bicolor</name>
    <name type="common">Sorghum</name>
    <name type="synonym">Sorghum vulgare</name>
    <dbReference type="NCBI Taxonomy" id="4558"/>
    <lineage>
        <taxon>Eukaryota</taxon>
        <taxon>Viridiplantae</taxon>
        <taxon>Streptophyta</taxon>
        <taxon>Embryophyta</taxon>
        <taxon>Tracheophyta</taxon>
        <taxon>Spermatophyta</taxon>
        <taxon>Magnoliopsida</taxon>
        <taxon>Liliopsida</taxon>
        <taxon>Poales</taxon>
        <taxon>Poaceae</taxon>
        <taxon>PACMAD clade</taxon>
        <taxon>Panicoideae</taxon>
        <taxon>Andropogonodae</taxon>
        <taxon>Andropogoneae</taxon>
        <taxon>Sorghinae</taxon>
        <taxon>Sorghum</taxon>
    </lineage>
</organism>